<feature type="transmembrane region" description="Helical" evidence="8">
    <location>
        <begin position="647"/>
        <end position="667"/>
    </location>
</feature>
<dbReference type="Pfam" id="PF00008">
    <property type="entry name" value="EGF"/>
    <property type="match status" value="1"/>
</dbReference>
<gene>
    <name evidence="11" type="ORF">GSTENG00008391001</name>
</gene>
<dbReference type="InterPro" id="IPR015919">
    <property type="entry name" value="Cadherin-like_sf"/>
</dbReference>
<feature type="compositionally biased region" description="Polar residues" evidence="7">
    <location>
        <begin position="821"/>
        <end position="840"/>
    </location>
</feature>
<dbReference type="FunFam" id="2.60.40.60:FF:000090">
    <property type="entry name" value="FAT atypical cadherin 3"/>
    <property type="match status" value="1"/>
</dbReference>
<dbReference type="InterPro" id="IPR013320">
    <property type="entry name" value="ConA-like_dom_sf"/>
</dbReference>
<dbReference type="InterPro" id="IPR049883">
    <property type="entry name" value="NOTCH1_EGF-like"/>
</dbReference>
<dbReference type="CDD" id="cd11304">
    <property type="entry name" value="Cadherin_repeat"/>
    <property type="match status" value="1"/>
</dbReference>
<dbReference type="PANTHER" id="PTHR12916:SF11">
    <property type="entry name" value="MUCIN-4"/>
    <property type="match status" value="1"/>
</dbReference>
<dbReference type="InterPro" id="IPR000742">
    <property type="entry name" value="EGF"/>
</dbReference>
<dbReference type="PROSITE" id="PS01186">
    <property type="entry name" value="EGF_2"/>
    <property type="match status" value="2"/>
</dbReference>
<dbReference type="CDD" id="cd00110">
    <property type="entry name" value="LamG"/>
    <property type="match status" value="1"/>
</dbReference>
<feature type="disulfide bond" evidence="6">
    <location>
        <begin position="536"/>
        <end position="545"/>
    </location>
</feature>
<dbReference type="GO" id="GO:0007219">
    <property type="term" value="P:Notch signaling pathway"/>
    <property type="evidence" value="ECO:0007669"/>
    <property type="project" value="TreeGrafter"/>
</dbReference>
<evidence type="ECO:0000256" key="3">
    <source>
        <dbReference type="ARBA" id="ARBA00022737"/>
    </source>
</evidence>
<dbReference type="Gene3D" id="2.60.40.60">
    <property type="entry name" value="Cadherins"/>
    <property type="match status" value="1"/>
</dbReference>
<protein>
    <submittedName>
        <fullName evidence="11">(spotted green pufferfish) hypothetical protein</fullName>
    </submittedName>
</protein>
<keyword evidence="5 6" id="KW-1015">Disulfide bond</keyword>
<dbReference type="SUPFAM" id="SSF57196">
    <property type="entry name" value="EGF/Laminin"/>
    <property type="match status" value="3"/>
</dbReference>
<dbReference type="SMART" id="SM00282">
    <property type="entry name" value="LamG"/>
    <property type="match status" value="1"/>
</dbReference>
<feature type="region of interest" description="Disordered" evidence="7">
    <location>
        <begin position="953"/>
        <end position="1017"/>
    </location>
</feature>
<dbReference type="GO" id="GO:0005112">
    <property type="term" value="F:Notch binding"/>
    <property type="evidence" value="ECO:0007669"/>
    <property type="project" value="TreeGrafter"/>
</dbReference>
<reference evidence="11" key="1">
    <citation type="journal article" date="2004" name="Nature">
        <title>Genome duplication in the teleost fish Tetraodon nigroviridis reveals the early vertebrate proto-karyotype.</title>
        <authorList>
            <person name="Jaillon O."/>
            <person name="Aury J.-M."/>
            <person name="Brunet F."/>
            <person name="Petit J.-L."/>
            <person name="Stange-Thomann N."/>
            <person name="Mauceli E."/>
            <person name="Bouneau L."/>
            <person name="Fischer C."/>
            <person name="Ozouf-Costaz C."/>
            <person name="Bernot A."/>
            <person name="Nicaud S."/>
            <person name="Jaffe D."/>
            <person name="Fisher S."/>
            <person name="Lutfalla G."/>
            <person name="Dossat C."/>
            <person name="Segurens B."/>
            <person name="Dasilva C."/>
            <person name="Salanoubat M."/>
            <person name="Levy M."/>
            <person name="Boudet N."/>
            <person name="Castellano S."/>
            <person name="Anthouard V."/>
            <person name="Jubin C."/>
            <person name="Castelli V."/>
            <person name="Katinka M."/>
            <person name="Vacherie B."/>
            <person name="Biemont C."/>
            <person name="Skalli Z."/>
            <person name="Cattolico L."/>
            <person name="Poulain J."/>
            <person name="De Berardinis V."/>
            <person name="Cruaud C."/>
            <person name="Duprat S."/>
            <person name="Brottier P."/>
            <person name="Coutanceau J.-P."/>
            <person name="Gouzy J."/>
            <person name="Parra G."/>
            <person name="Lardier G."/>
            <person name="Chapple C."/>
            <person name="McKernan K.J."/>
            <person name="McEwan P."/>
            <person name="Bosak S."/>
            <person name="Kellis M."/>
            <person name="Volff J.-N."/>
            <person name="Guigo R."/>
            <person name="Zody M.C."/>
            <person name="Mesirov J."/>
            <person name="Lindblad-Toh K."/>
            <person name="Birren B."/>
            <person name="Nusbaum C."/>
            <person name="Kahn D."/>
            <person name="Robinson-Rechavi M."/>
            <person name="Laudet V."/>
            <person name="Schachter V."/>
            <person name="Quetier F."/>
            <person name="Saurin W."/>
            <person name="Scarpelli C."/>
            <person name="Wincker P."/>
            <person name="Lander E.S."/>
            <person name="Weissenbach J."/>
            <person name="Roest Crollius H."/>
        </authorList>
    </citation>
    <scope>NUCLEOTIDE SEQUENCE [LARGE SCALE GENOMIC DNA]</scope>
</reference>
<dbReference type="InterPro" id="IPR000152">
    <property type="entry name" value="EGF-type_Asp/Asn_hydroxyl_site"/>
</dbReference>
<accession>Q4T2D2</accession>
<organism evidence="11">
    <name type="scientific">Tetraodon nigroviridis</name>
    <name type="common">Spotted green pufferfish</name>
    <name type="synonym">Chelonodon nigroviridis</name>
    <dbReference type="NCBI Taxonomy" id="99883"/>
    <lineage>
        <taxon>Eukaryota</taxon>
        <taxon>Metazoa</taxon>
        <taxon>Chordata</taxon>
        <taxon>Craniata</taxon>
        <taxon>Vertebrata</taxon>
        <taxon>Euteleostomi</taxon>
        <taxon>Actinopterygii</taxon>
        <taxon>Neopterygii</taxon>
        <taxon>Teleostei</taxon>
        <taxon>Neoteleostei</taxon>
        <taxon>Acanthomorphata</taxon>
        <taxon>Eupercaria</taxon>
        <taxon>Tetraodontiformes</taxon>
        <taxon>Tetradontoidea</taxon>
        <taxon>Tetraodontidae</taxon>
        <taxon>Tetraodon</taxon>
    </lineage>
</organism>
<dbReference type="InterPro" id="IPR001791">
    <property type="entry name" value="Laminin_G"/>
</dbReference>
<keyword evidence="2 6" id="KW-0245">EGF-like domain</keyword>
<dbReference type="InterPro" id="IPR018097">
    <property type="entry name" value="EGF_Ca-bd_CS"/>
</dbReference>
<proteinExistence type="predicted"/>
<evidence type="ECO:0000256" key="8">
    <source>
        <dbReference type="SAM" id="Phobius"/>
    </source>
</evidence>
<dbReference type="PROSITE" id="PS50026">
    <property type="entry name" value="EGF_3"/>
    <property type="match status" value="4"/>
</dbReference>
<feature type="domain" description="EGF-like" evidence="10">
    <location>
        <begin position="586"/>
        <end position="626"/>
    </location>
</feature>
<dbReference type="PROSITE" id="PS00010">
    <property type="entry name" value="ASX_HYDROXYL"/>
    <property type="match status" value="1"/>
</dbReference>
<dbReference type="AlphaFoldDB" id="Q4T2D2"/>
<dbReference type="PROSITE" id="PS00022">
    <property type="entry name" value="EGF_1"/>
    <property type="match status" value="3"/>
</dbReference>
<dbReference type="PROSITE" id="PS01187">
    <property type="entry name" value="EGF_CA"/>
    <property type="match status" value="1"/>
</dbReference>
<evidence type="ECO:0000259" key="9">
    <source>
        <dbReference type="PROSITE" id="PS50025"/>
    </source>
</evidence>
<evidence type="ECO:0000256" key="1">
    <source>
        <dbReference type="ARBA" id="ARBA00004370"/>
    </source>
</evidence>
<feature type="domain" description="EGF-like" evidence="10">
    <location>
        <begin position="548"/>
        <end position="584"/>
    </location>
</feature>
<dbReference type="EMBL" id="CAAE01010293">
    <property type="protein sequence ID" value="CAF92950.1"/>
    <property type="molecule type" value="Genomic_DNA"/>
</dbReference>
<dbReference type="CDD" id="cd00054">
    <property type="entry name" value="EGF_CA"/>
    <property type="match status" value="3"/>
</dbReference>
<dbReference type="Pfam" id="PF07645">
    <property type="entry name" value="EGF_CA"/>
    <property type="match status" value="1"/>
</dbReference>
<dbReference type="PROSITE" id="PS50025">
    <property type="entry name" value="LAM_G_DOMAIN"/>
    <property type="match status" value="1"/>
</dbReference>
<comment type="caution">
    <text evidence="11">The sequence shown here is derived from an EMBL/GenBank/DDBJ whole genome shotgun (WGS) entry which is preliminary data.</text>
</comment>
<dbReference type="PANTHER" id="PTHR12916">
    <property type="entry name" value="CYTOCHROME C OXIDASE POLYPEPTIDE VIC-2"/>
    <property type="match status" value="1"/>
</dbReference>
<evidence type="ECO:0000256" key="2">
    <source>
        <dbReference type="ARBA" id="ARBA00022536"/>
    </source>
</evidence>
<comment type="caution">
    <text evidence="6">Lacks conserved residue(s) required for the propagation of feature annotation.</text>
</comment>
<feature type="domain" description="Laminin G" evidence="9">
    <location>
        <begin position="315"/>
        <end position="506"/>
    </location>
</feature>
<feature type="compositionally biased region" description="Low complexity" evidence="7">
    <location>
        <begin position="982"/>
        <end position="995"/>
    </location>
</feature>
<evidence type="ECO:0000259" key="10">
    <source>
        <dbReference type="PROSITE" id="PS50026"/>
    </source>
</evidence>
<feature type="compositionally biased region" description="Pro residues" evidence="7">
    <location>
        <begin position="1007"/>
        <end position="1017"/>
    </location>
</feature>
<dbReference type="KEGG" id="tng:GSTEN00008391G001"/>
<name>Q4T2D2_TETNG</name>
<feature type="disulfide bond" evidence="6">
    <location>
        <begin position="616"/>
        <end position="625"/>
    </location>
</feature>
<keyword evidence="8" id="KW-1133">Transmembrane helix</keyword>
<evidence type="ECO:0000256" key="7">
    <source>
        <dbReference type="SAM" id="MobiDB-lite"/>
    </source>
</evidence>
<dbReference type="Pfam" id="PF02210">
    <property type="entry name" value="Laminin_G_2"/>
    <property type="match status" value="1"/>
</dbReference>
<feature type="non-terminal residue" evidence="11">
    <location>
        <position position="1"/>
    </location>
</feature>
<feature type="domain" description="EGF-like" evidence="10">
    <location>
        <begin position="275"/>
        <end position="313"/>
    </location>
</feature>
<evidence type="ECO:0000256" key="4">
    <source>
        <dbReference type="ARBA" id="ARBA00023136"/>
    </source>
</evidence>
<comment type="subcellular location">
    <subcellularLocation>
        <location evidence="1">Membrane</location>
    </subcellularLocation>
</comment>
<sequence>KVRDSGRPSLSSSSLLTVRVIEESLHRPVASPLEVHIVTVEDEFPGGVIGQLHASDADPYDALTFGHASPGQRSLFKISPRDGKIIASGGLDAGRYSLNASVSDGRFLVSVPVSIHVVQASAEMLQEAVTVRFESVTPHDFVEFHLKSVLKVLRQIAASQQQDAVHLLSLQPVGGTQQLDMLVSVETAKEEYYKAAYLTQKLSASRRHLEELLRVSAILDKNCSGLECPGAQCEQSLLLDSHNLSAYSTQRTSFVSPRFRRTSRCTCSDANCAVASEQCKDHPCPDDMQCVSNTATRGHYACQCAPGKHGACTGHSSLSFSGVSYIRYRLYDLLPSEMKVSFRIRTLQSRGVIMFTPTQPCMLLQLAEGKLWFRLACDLGGGPGGHAGGPGAMSISGSGVSDGRWHTLVLELNRNFSSLTLDNRYGDGSRGPAFTHSLAAGTSVYFGALVQSPKSGLLDGQKDPEVLEGFQGCLDSVTINTNELPLHNKRSQHAEVVGLAEVKLGCVLYPDVCLQQPCQNGAACSSRPSGGFWCSCGPQHTGAYCETEVTACVPSPCQNGGACKSVGNAFLCSCRRGFKGLTCGDDIDECDAANARRECENSGVCVNTHGSFYCNCTAGFVGQRCSLRGVFVPDMQAGSAVVNKEELIGIALVVFIIVTLIVLFVAFRKTVFQKNYSRNNLSLVQDPATAALLHKANGIQFQFLNCSPGDPFNLYTEAGLSPAGVGPPQVPVRPLPYTPCFQGEPRGALEKSERRVLEHTEMSTFHPESPKSTSGSIKRGVVVRLPPGLPCQPDCDSICKSTWDARTSQINDAAEEVVSCSQSNRDSNSEVQSLDSFQSDSCDDNASIVTVIRLVNDAVDTIESEVSVLDHDQIYNKVGTNSVLPHSPRPAYHWDISDWVPSSKLSPFQDVPGYEARLGGGAAGAATCPADAAQELESDYYLGGYDIDNDCPPSHVEEFLSEDPLPPLPTDEDLPELYMPITSVSSHSTLSSGSTRAQRAGRGPSPNLSPPQVPPED</sequence>
<dbReference type="SUPFAM" id="SSF49899">
    <property type="entry name" value="Concanavalin A-like lectins/glucanases"/>
    <property type="match status" value="1"/>
</dbReference>
<reference evidence="11" key="2">
    <citation type="submission" date="2004-02" db="EMBL/GenBank/DDBJ databases">
        <authorList>
            <consortium name="Genoscope"/>
            <consortium name="Whitehead Institute Centre for Genome Research"/>
        </authorList>
    </citation>
    <scope>NUCLEOTIDE SEQUENCE</scope>
</reference>
<evidence type="ECO:0000256" key="6">
    <source>
        <dbReference type="PROSITE-ProRule" id="PRU00076"/>
    </source>
</evidence>
<dbReference type="GO" id="GO:0016020">
    <property type="term" value="C:membrane"/>
    <property type="evidence" value="ECO:0007669"/>
    <property type="project" value="UniProtKB-SubCell"/>
</dbReference>
<dbReference type="InterPro" id="IPR001881">
    <property type="entry name" value="EGF-like_Ca-bd_dom"/>
</dbReference>
<feature type="disulfide bond" evidence="6">
    <location>
        <begin position="574"/>
        <end position="583"/>
    </location>
</feature>
<dbReference type="Gene3D" id="2.60.120.200">
    <property type="match status" value="1"/>
</dbReference>
<feature type="region of interest" description="Disordered" evidence="7">
    <location>
        <begin position="821"/>
        <end position="841"/>
    </location>
</feature>
<keyword evidence="3" id="KW-0677">Repeat</keyword>
<evidence type="ECO:0000256" key="5">
    <source>
        <dbReference type="ARBA" id="ARBA00023157"/>
    </source>
</evidence>
<evidence type="ECO:0000313" key="11">
    <source>
        <dbReference type="EMBL" id="CAF92950.1"/>
    </source>
</evidence>
<feature type="domain" description="EGF-like" evidence="10">
    <location>
        <begin position="509"/>
        <end position="546"/>
    </location>
</feature>
<dbReference type="SUPFAM" id="SSF49313">
    <property type="entry name" value="Cadherin-like"/>
    <property type="match status" value="1"/>
</dbReference>
<dbReference type="Gene3D" id="2.10.25.10">
    <property type="entry name" value="Laminin"/>
    <property type="match status" value="3"/>
</dbReference>
<dbReference type="SMART" id="SM00179">
    <property type="entry name" value="EGF_CA"/>
    <property type="match status" value="3"/>
</dbReference>
<dbReference type="OrthoDB" id="6252479at2759"/>
<dbReference type="GO" id="GO:0005509">
    <property type="term" value="F:calcium ion binding"/>
    <property type="evidence" value="ECO:0007669"/>
    <property type="project" value="InterPro"/>
</dbReference>
<keyword evidence="8" id="KW-0812">Transmembrane</keyword>
<feature type="non-terminal residue" evidence="11">
    <location>
        <position position="1017"/>
    </location>
</feature>
<dbReference type="SMART" id="SM00181">
    <property type="entry name" value="EGF"/>
    <property type="match status" value="4"/>
</dbReference>
<keyword evidence="4 8" id="KW-0472">Membrane</keyword>